<evidence type="ECO:0000313" key="3">
    <source>
        <dbReference type="Proteomes" id="UP000550609"/>
    </source>
</evidence>
<dbReference type="AlphaFoldDB" id="A0A7W3V0B2"/>
<feature type="signal peptide" evidence="1">
    <location>
        <begin position="1"/>
        <end position="21"/>
    </location>
</feature>
<organism evidence="2 3">
    <name type="scientific">Stenotrophomonas koreensis</name>
    <dbReference type="NCBI Taxonomy" id="266128"/>
    <lineage>
        <taxon>Bacteria</taxon>
        <taxon>Pseudomonadati</taxon>
        <taxon>Pseudomonadota</taxon>
        <taxon>Gammaproteobacteria</taxon>
        <taxon>Lysobacterales</taxon>
        <taxon>Lysobacteraceae</taxon>
        <taxon>Stenotrophomonas</taxon>
    </lineage>
</organism>
<dbReference type="InterPro" id="IPR021457">
    <property type="entry name" value="DUF3108"/>
</dbReference>
<keyword evidence="1" id="KW-0732">Signal</keyword>
<name>A0A7W3V0B2_9GAMM</name>
<dbReference type="RefSeq" id="WP_182622172.1">
    <property type="nucleotide sequence ID" value="NZ_JACIUV010000003.1"/>
</dbReference>
<feature type="chain" id="PRO_5030708121" evidence="1">
    <location>
        <begin position="22"/>
        <end position="252"/>
    </location>
</feature>
<accession>A0A7W3V0B2</accession>
<gene>
    <name evidence="2" type="ORF">H4O09_08465</name>
</gene>
<sequence length="252" mass="27945">MTLTRLLLIACLILPTWPALAAAAAVEPAPDWQPITTLTPFEGTYQAFYKGRLAGDATLALARAGANRWQVSLEVRGKRGFAGVLGLNLLQTTLFEQHNGQLRPLTQHTERRGLFLGKKVEGSYDWNNGTAQWRGDIDRRRRAPVALQAGDLSALLINLAIMRDAVPGAQMQYRFADLGRVRLHQYQAAARTEITEVGELSYEALRVWRSNNSPGDAMVLWLANGVPTPIRIAQQEDGQDTIDLQLIQYQGE</sequence>
<protein>
    <submittedName>
        <fullName evidence="2">DUF3108 domain-containing protein</fullName>
    </submittedName>
</protein>
<dbReference type="Pfam" id="PF11306">
    <property type="entry name" value="DUF3108"/>
    <property type="match status" value="1"/>
</dbReference>
<dbReference type="EMBL" id="JACIUV010000003">
    <property type="protein sequence ID" value="MBB1117081.1"/>
    <property type="molecule type" value="Genomic_DNA"/>
</dbReference>
<comment type="caution">
    <text evidence="2">The sequence shown here is derived from an EMBL/GenBank/DDBJ whole genome shotgun (WGS) entry which is preliminary data.</text>
</comment>
<evidence type="ECO:0000313" key="2">
    <source>
        <dbReference type="EMBL" id="MBB1117081.1"/>
    </source>
</evidence>
<dbReference type="Proteomes" id="UP000550609">
    <property type="component" value="Unassembled WGS sequence"/>
</dbReference>
<proteinExistence type="predicted"/>
<evidence type="ECO:0000256" key="1">
    <source>
        <dbReference type="SAM" id="SignalP"/>
    </source>
</evidence>
<reference evidence="2 3" key="1">
    <citation type="submission" date="2020-08" db="EMBL/GenBank/DDBJ databases">
        <title>Stenotrophomonas sp. W1S232.</title>
        <authorList>
            <person name="Deng Y."/>
        </authorList>
    </citation>
    <scope>NUCLEOTIDE SEQUENCE [LARGE SCALE GENOMIC DNA]</scope>
    <source>
        <strain evidence="2 3">W1S232</strain>
    </source>
</reference>